<accession>A0ABQ5FXT7</accession>
<proteinExistence type="predicted"/>
<organism evidence="1 2">
    <name type="scientific">Tanacetum coccineum</name>
    <dbReference type="NCBI Taxonomy" id="301880"/>
    <lineage>
        <taxon>Eukaryota</taxon>
        <taxon>Viridiplantae</taxon>
        <taxon>Streptophyta</taxon>
        <taxon>Embryophyta</taxon>
        <taxon>Tracheophyta</taxon>
        <taxon>Spermatophyta</taxon>
        <taxon>Magnoliopsida</taxon>
        <taxon>eudicotyledons</taxon>
        <taxon>Gunneridae</taxon>
        <taxon>Pentapetalae</taxon>
        <taxon>asterids</taxon>
        <taxon>campanulids</taxon>
        <taxon>Asterales</taxon>
        <taxon>Asteraceae</taxon>
        <taxon>Asteroideae</taxon>
        <taxon>Anthemideae</taxon>
        <taxon>Anthemidinae</taxon>
        <taxon>Tanacetum</taxon>
    </lineage>
</organism>
<dbReference type="Proteomes" id="UP001151760">
    <property type="component" value="Unassembled WGS sequence"/>
</dbReference>
<name>A0ABQ5FXT7_9ASTR</name>
<comment type="caution">
    <text evidence="1">The sequence shown here is derived from an EMBL/GenBank/DDBJ whole genome shotgun (WGS) entry which is preliminary data.</text>
</comment>
<reference evidence="1" key="2">
    <citation type="submission" date="2022-01" db="EMBL/GenBank/DDBJ databases">
        <authorList>
            <person name="Yamashiro T."/>
            <person name="Shiraishi A."/>
            <person name="Satake H."/>
            <person name="Nakayama K."/>
        </authorList>
    </citation>
    <scope>NUCLEOTIDE SEQUENCE</scope>
</reference>
<reference evidence="1" key="1">
    <citation type="journal article" date="2022" name="Int. J. Mol. Sci.">
        <title>Draft Genome of Tanacetum Coccineum: Genomic Comparison of Closely Related Tanacetum-Family Plants.</title>
        <authorList>
            <person name="Yamashiro T."/>
            <person name="Shiraishi A."/>
            <person name="Nakayama K."/>
            <person name="Satake H."/>
        </authorList>
    </citation>
    <scope>NUCLEOTIDE SEQUENCE</scope>
</reference>
<gene>
    <name evidence="1" type="ORF">Tco_1019676</name>
</gene>
<protein>
    <submittedName>
        <fullName evidence="1">Uncharacterized protein</fullName>
    </submittedName>
</protein>
<dbReference type="EMBL" id="BQNB010017876">
    <property type="protein sequence ID" value="GJT68196.1"/>
    <property type="molecule type" value="Genomic_DNA"/>
</dbReference>
<sequence>MRSNNSSRAAFPLSKFVGIQDENLNSRGSEKTNSRAAVEANYVSALNALRVVDFPLLAQLASHKDASMLDIMGLLRLEDFFVFFSGRRVQRIRGDAAARRLSLSDAMVPLIGPLSAENLTGEAMAYYEVLGAGPSTEVPSSPKIVFEKEELETTLEHTTAP</sequence>
<evidence type="ECO:0000313" key="2">
    <source>
        <dbReference type="Proteomes" id="UP001151760"/>
    </source>
</evidence>
<keyword evidence="2" id="KW-1185">Reference proteome</keyword>
<evidence type="ECO:0000313" key="1">
    <source>
        <dbReference type="EMBL" id="GJT68196.1"/>
    </source>
</evidence>